<comment type="caution">
    <text evidence="1">The sequence shown here is derived from an EMBL/GenBank/DDBJ whole genome shotgun (WGS) entry which is preliminary data.</text>
</comment>
<proteinExistence type="predicted"/>
<evidence type="ECO:0000313" key="1">
    <source>
        <dbReference type="EMBL" id="OIN59841.1"/>
    </source>
</evidence>
<accession>A0A1S2VM43</accession>
<dbReference type="EMBL" id="MORL01000003">
    <property type="protein sequence ID" value="OIN59841.1"/>
    <property type="molecule type" value="Genomic_DNA"/>
</dbReference>
<evidence type="ECO:0000313" key="2">
    <source>
        <dbReference type="Proteomes" id="UP000181790"/>
    </source>
</evidence>
<sequence>MKGINPRARFEPEEPDRIDVDEARLRWNEETRRIAREQRVSIPDAEQILFDRWREFQRVLHT</sequence>
<organism evidence="1 2">
    <name type="scientific">Arsenicibacter rosenii</name>
    <dbReference type="NCBI Taxonomy" id="1750698"/>
    <lineage>
        <taxon>Bacteria</taxon>
        <taxon>Pseudomonadati</taxon>
        <taxon>Bacteroidota</taxon>
        <taxon>Cytophagia</taxon>
        <taxon>Cytophagales</taxon>
        <taxon>Spirosomataceae</taxon>
        <taxon>Arsenicibacter</taxon>
    </lineage>
</organism>
<keyword evidence="2" id="KW-1185">Reference proteome</keyword>
<protein>
    <submittedName>
        <fullName evidence="1">Uncharacterized protein</fullName>
    </submittedName>
</protein>
<dbReference type="AlphaFoldDB" id="A0A1S2VM43"/>
<dbReference type="RefSeq" id="WP_071502642.1">
    <property type="nucleotide sequence ID" value="NZ_MORL01000003.1"/>
</dbReference>
<name>A0A1S2VM43_9BACT</name>
<dbReference type="Proteomes" id="UP000181790">
    <property type="component" value="Unassembled WGS sequence"/>
</dbReference>
<gene>
    <name evidence="1" type="ORF">BLX24_08255</name>
</gene>
<reference evidence="1 2" key="1">
    <citation type="submission" date="2016-10" db="EMBL/GenBank/DDBJ databases">
        <title>Arsenicibacter rosenii gen. nov., sp. nov., an efficient arsenic-methylating bacterium isolated from an arsenic-contaminated paddy soil.</title>
        <authorList>
            <person name="Huang K."/>
        </authorList>
    </citation>
    <scope>NUCLEOTIDE SEQUENCE [LARGE SCALE GENOMIC DNA]</scope>
    <source>
        <strain evidence="1 2">SM-1</strain>
    </source>
</reference>